<reference evidence="1 2" key="1">
    <citation type="journal article" date="2023" name="Sci. Data">
        <title>Genome assembly of the Korean intertidal mud-creeper Batillaria attramentaria.</title>
        <authorList>
            <person name="Patra A.K."/>
            <person name="Ho P.T."/>
            <person name="Jun S."/>
            <person name="Lee S.J."/>
            <person name="Kim Y."/>
            <person name="Won Y.J."/>
        </authorList>
    </citation>
    <scope>NUCLEOTIDE SEQUENCE [LARGE SCALE GENOMIC DNA]</scope>
    <source>
        <strain evidence="1">Wonlab-2016</strain>
    </source>
</reference>
<gene>
    <name evidence="1" type="ORF">BaRGS_00039812</name>
</gene>
<organism evidence="1 2">
    <name type="scientific">Batillaria attramentaria</name>
    <dbReference type="NCBI Taxonomy" id="370345"/>
    <lineage>
        <taxon>Eukaryota</taxon>
        <taxon>Metazoa</taxon>
        <taxon>Spiralia</taxon>
        <taxon>Lophotrochozoa</taxon>
        <taxon>Mollusca</taxon>
        <taxon>Gastropoda</taxon>
        <taxon>Caenogastropoda</taxon>
        <taxon>Sorbeoconcha</taxon>
        <taxon>Cerithioidea</taxon>
        <taxon>Batillariidae</taxon>
        <taxon>Batillaria</taxon>
    </lineage>
</organism>
<accession>A0ABD0J255</accession>
<keyword evidence="2" id="KW-1185">Reference proteome</keyword>
<comment type="caution">
    <text evidence="1">The sequence shown here is derived from an EMBL/GenBank/DDBJ whole genome shotgun (WGS) entry which is preliminary data.</text>
</comment>
<dbReference type="EMBL" id="JACVVK020000726">
    <property type="protein sequence ID" value="KAK7451820.1"/>
    <property type="molecule type" value="Genomic_DNA"/>
</dbReference>
<dbReference type="AlphaFoldDB" id="A0ABD0J255"/>
<proteinExistence type="predicted"/>
<name>A0ABD0J255_9CAEN</name>
<evidence type="ECO:0000313" key="1">
    <source>
        <dbReference type="EMBL" id="KAK7451820.1"/>
    </source>
</evidence>
<sequence>MIGHLLSHIDWISRQTRCTRQPTDTMYTSADRHDVHVSRQTRCTRQPTDTMYMSADRHDVHVSTSQAGHVYTLLTQTLHLARTQRLNGTDQFCRFVLFRSQAGSASL</sequence>
<dbReference type="Proteomes" id="UP001519460">
    <property type="component" value="Unassembled WGS sequence"/>
</dbReference>
<evidence type="ECO:0000313" key="2">
    <source>
        <dbReference type="Proteomes" id="UP001519460"/>
    </source>
</evidence>
<protein>
    <submittedName>
        <fullName evidence="1">Uncharacterized protein</fullName>
    </submittedName>
</protein>